<dbReference type="InterPro" id="IPR013792">
    <property type="entry name" value="RNA3'P_cycl/enolpyr_Trfase_a/b"/>
</dbReference>
<dbReference type="InterPro" id="IPR036968">
    <property type="entry name" value="Enolpyruvate_Tfrase_sf"/>
</dbReference>
<evidence type="ECO:0000313" key="3">
    <source>
        <dbReference type="EMBL" id="PIR42988.1"/>
    </source>
</evidence>
<dbReference type="AlphaFoldDB" id="A0A2H0R8Z4"/>
<sequence>MNNKSENKILVKGGFPLRGKVVLQSSPTLSCFLTTLMLICRTKVELRGDFLDNLVSDYIHLLNNSGFNIKNNVDSLQILEPFNINDCSYSGNLDLSHKFLYILSLAEKGYVEIKSNEELIDFFKYLGFVIEEKNKVSKVYNKLATDRESITFYKMNEEYFLLAILAFMLNKKQFSISMSDSTYEIILLLEELKQYGVVKEISYGNFINIQFDMSELDHKFTKEITVPKDSNEFVFFALCAIATNGEVEIQGINPKHLASSLKIFSEVGAGYDSLSTESMKIWGSHSSDLKSLNISETGGYLNLTKLGILPILSVSQKLDGVSKISLEVETYKSLIRDINRLGCTINVEDSYVSCTSQGKVKDGKIYMEEHKEIDNYVRLLASLLSTEQIEIYDFSYLSYINNNIFKKLLDLGAKIEYIEEV</sequence>
<protein>
    <recommendedName>
        <fullName evidence="2">Enolpyruvate transferase domain-containing protein</fullName>
    </recommendedName>
</protein>
<dbReference type="GO" id="GO:0016765">
    <property type="term" value="F:transferase activity, transferring alkyl or aryl (other than methyl) groups"/>
    <property type="evidence" value="ECO:0007669"/>
    <property type="project" value="InterPro"/>
</dbReference>
<reference evidence="3 4" key="1">
    <citation type="submission" date="2017-09" db="EMBL/GenBank/DDBJ databases">
        <title>Depth-based differentiation of microbial function through sediment-hosted aquifers and enrichment of novel symbionts in the deep terrestrial subsurface.</title>
        <authorList>
            <person name="Probst A.J."/>
            <person name="Ladd B."/>
            <person name="Jarett J.K."/>
            <person name="Geller-Mcgrath D.E."/>
            <person name="Sieber C.M."/>
            <person name="Emerson J.B."/>
            <person name="Anantharaman K."/>
            <person name="Thomas B.C."/>
            <person name="Malmstrom R."/>
            <person name="Stieglmeier M."/>
            <person name="Klingl A."/>
            <person name="Woyke T."/>
            <person name="Ryan C.M."/>
            <person name="Banfield J.F."/>
        </authorList>
    </citation>
    <scope>NUCLEOTIDE SEQUENCE [LARGE SCALE GENOMIC DNA]</scope>
    <source>
        <strain evidence="3">CG10_big_fil_rev_8_21_14_0_10_32_10</strain>
    </source>
</reference>
<dbReference type="Gene3D" id="3.65.10.10">
    <property type="entry name" value="Enolpyruvate transferase domain"/>
    <property type="match status" value="2"/>
</dbReference>
<organism evidence="3 4">
    <name type="scientific">candidate division WWE3 bacterium CG10_big_fil_rev_8_21_14_0_10_32_10</name>
    <dbReference type="NCBI Taxonomy" id="1975090"/>
    <lineage>
        <taxon>Bacteria</taxon>
        <taxon>Katanobacteria</taxon>
    </lineage>
</organism>
<dbReference type="Proteomes" id="UP000230214">
    <property type="component" value="Unassembled WGS sequence"/>
</dbReference>
<dbReference type="EMBL" id="PCXU01000044">
    <property type="protein sequence ID" value="PIR42988.1"/>
    <property type="molecule type" value="Genomic_DNA"/>
</dbReference>
<gene>
    <name evidence="3" type="ORF">COV24_05025</name>
</gene>
<feature type="domain" description="Enolpyruvate transferase" evidence="2">
    <location>
        <begin position="162"/>
        <end position="367"/>
    </location>
</feature>
<dbReference type="InterPro" id="IPR001986">
    <property type="entry name" value="Enolpyruvate_Tfrase_dom"/>
</dbReference>
<evidence type="ECO:0000313" key="4">
    <source>
        <dbReference type="Proteomes" id="UP000230214"/>
    </source>
</evidence>
<accession>A0A2H0R8Z4</accession>
<keyword evidence="1" id="KW-0808">Transferase</keyword>
<dbReference type="Pfam" id="PF00275">
    <property type="entry name" value="EPSP_synthase"/>
    <property type="match status" value="1"/>
</dbReference>
<name>A0A2H0R8Z4_UNCKA</name>
<proteinExistence type="predicted"/>
<comment type="caution">
    <text evidence="3">The sequence shown here is derived from an EMBL/GenBank/DDBJ whole genome shotgun (WGS) entry which is preliminary data.</text>
</comment>
<dbReference type="SUPFAM" id="SSF55205">
    <property type="entry name" value="EPT/RTPC-like"/>
    <property type="match status" value="1"/>
</dbReference>
<evidence type="ECO:0000256" key="1">
    <source>
        <dbReference type="ARBA" id="ARBA00022679"/>
    </source>
</evidence>
<evidence type="ECO:0000259" key="2">
    <source>
        <dbReference type="Pfam" id="PF00275"/>
    </source>
</evidence>